<dbReference type="PANTHER" id="PTHR13939:SF0">
    <property type="entry name" value="NMN AMIDOHYDROLASE-LIKE PROTEIN YFAY"/>
    <property type="match status" value="1"/>
</dbReference>
<dbReference type="PIRSF" id="PIRSF006728">
    <property type="entry name" value="CinA"/>
    <property type="match status" value="1"/>
</dbReference>
<dbReference type="SUPFAM" id="SSF53218">
    <property type="entry name" value="Molybdenum cofactor biosynthesis proteins"/>
    <property type="match status" value="1"/>
</dbReference>
<protein>
    <recommendedName>
        <fullName evidence="1">CinA-like protein</fullName>
    </recommendedName>
</protein>
<evidence type="ECO:0000256" key="1">
    <source>
        <dbReference type="HAMAP-Rule" id="MF_00226"/>
    </source>
</evidence>
<evidence type="ECO:0000313" key="4">
    <source>
        <dbReference type="Proteomes" id="UP000229740"/>
    </source>
</evidence>
<dbReference type="Pfam" id="PF00994">
    <property type="entry name" value="MoCF_biosynth"/>
    <property type="match status" value="1"/>
</dbReference>
<dbReference type="Gene3D" id="3.40.980.10">
    <property type="entry name" value="MoaB/Mog-like domain"/>
    <property type="match status" value="1"/>
</dbReference>
<dbReference type="InterPro" id="IPR050101">
    <property type="entry name" value="CinA"/>
</dbReference>
<dbReference type="SMART" id="SM00852">
    <property type="entry name" value="MoCF_biosynth"/>
    <property type="match status" value="1"/>
</dbReference>
<dbReference type="InterPro" id="IPR008136">
    <property type="entry name" value="CinA_C"/>
</dbReference>
<feature type="domain" description="MoaB/Mog" evidence="2">
    <location>
        <begin position="4"/>
        <end position="171"/>
    </location>
</feature>
<dbReference type="Pfam" id="PF02464">
    <property type="entry name" value="CinA"/>
    <property type="match status" value="1"/>
</dbReference>
<comment type="caution">
    <text evidence="3">The sequence shown here is derived from an EMBL/GenBank/DDBJ whole genome shotgun (WGS) entry which is preliminary data.</text>
</comment>
<reference evidence="3 4" key="1">
    <citation type="submission" date="2017-10" db="EMBL/GenBank/DDBJ databases">
        <title>Novel microbial diversity and functional potential in the marine mammal oral microbiome.</title>
        <authorList>
            <person name="Dudek N.K."/>
            <person name="Sun C.L."/>
            <person name="Burstein D."/>
            <person name="Kantor R.S."/>
            <person name="Aliaga Goltsman D.S."/>
            <person name="Bik E.M."/>
            <person name="Thomas B.C."/>
            <person name="Banfield J.F."/>
            <person name="Relman D.A."/>
        </authorList>
    </citation>
    <scope>NUCLEOTIDE SEQUENCE [LARGE SCALE GENOMIC DNA]</scope>
    <source>
        <strain evidence="3">DOLZORAL124_49_17</strain>
    </source>
</reference>
<dbReference type="SUPFAM" id="SSF142433">
    <property type="entry name" value="CinA-like"/>
    <property type="match status" value="1"/>
</dbReference>
<dbReference type="EMBL" id="PDPS01000021">
    <property type="protein sequence ID" value="PID58890.1"/>
    <property type="molecule type" value="Genomic_DNA"/>
</dbReference>
<dbReference type="NCBIfam" id="TIGR00199">
    <property type="entry name" value="PncC_domain"/>
    <property type="match status" value="1"/>
</dbReference>
<evidence type="ECO:0000313" key="3">
    <source>
        <dbReference type="EMBL" id="PID58890.1"/>
    </source>
</evidence>
<dbReference type="PANTHER" id="PTHR13939">
    <property type="entry name" value="NICOTINAMIDE-NUCLEOTIDE AMIDOHYDROLASE PNCC"/>
    <property type="match status" value="1"/>
</dbReference>
<comment type="similarity">
    <text evidence="1">Belongs to the CinA family.</text>
</comment>
<dbReference type="InterPro" id="IPR036653">
    <property type="entry name" value="CinA-like_C"/>
</dbReference>
<dbReference type="HAMAP" id="MF_00226_B">
    <property type="entry name" value="CinA_B"/>
    <property type="match status" value="1"/>
</dbReference>
<evidence type="ECO:0000259" key="2">
    <source>
        <dbReference type="SMART" id="SM00852"/>
    </source>
</evidence>
<dbReference type="InterPro" id="IPR036425">
    <property type="entry name" value="MoaB/Mog-like_dom_sf"/>
</dbReference>
<dbReference type="Proteomes" id="UP000229740">
    <property type="component" value="Unassembled WGS sequence"/>
</dbReference>
<accession>A0A2G6E9Y7</accession>
<proteinExistence type="inferred from homology"/>
<dbReference type="AlphaFoldDB" id="A0A2G6E9Y7"/>
<sequence>MSVEIIAAGSEFIIQDSRNSGIAPIATQLLEAGVEIDYVSAVSAQESRLEEILRQAIERSTLIFVLGSVVSGEYDISKKLLTRVLKKRLVLNYKLLDAIKQDFQDRGEVMPRSVEKQALVPTDADILENDREGLPGFIFHDGQTRVVLMPAHPTAVETMLAKHILPHLNPKRFRSGAVSGVMFKSCGLPLEKVRESLKGLDRDPLSQLLRYVSDGEETSIIVTVKGDIQSDVDSRLQEIRTHIQRALGQYIYGTGSQTLAEVVGELLLTQQHTLALAESCTGGLIANRLTNIAGSSHYFERGVVSYSNEAKISLLDISPNLIEQHGAVSPETAVAMAEGIRWIAQTHYGLAVTGIAGPGGGTREKPVGLVYIALAAEGADTQWKKCHFSGDRLSVKNRTAQTALNMLRHHLLKAH</sequence>
<dbReference type="InterPro" id="IPR008135">
    <property type="entry name" value="Competence-induced_CinA"/>
</dbReference>
<organism evidence="3 4">
    <name type="scientific">candidate division KSB3 bacterium</name>
    <dbReference type="NCBI Taxonomy" id="2044937"/>
    <lineage>
        <taxon>Bacteria</taxon>
        <taxon>candidate division KSB3</taxon>
    </lineage>
</organism>
<gene>
    <name evidence="3" type="ORF">CSB45_02505</name>
</gene>
<dbReference type="InterPro" id="IPR001453">
    <property type="entry name" value="MoaB/Mog_dom"/>
</dbReference>
<name>A0A2G6E9Y7_9BACT</name>
<dbReference type="Gene3D" id="3.90.950.20">
    <property type="entry name" value="CinA-like"/>
    <property type="match status" value="1"/>
</dbReference>